<keyword evidence="3" id="KW-0479">Metal-binding</keyword>
<feature type="domain" description="DUF1907" evidence="7">
    <location>
        <begin position="1"/>
        <end position="84"/>
    </location>
</feature>
<dbReference type="EMBL" id="BPLQ01010670">
    <property type="protein sequence ID" value="GIY52464.1"/>
    <property type="molecule type" value="Genomic_DNA"/>
</dbReference>
<evidence type="ECO:0000256" key="1">
    <source>
        <dbReference type="ARBA" id="ARBA00004123"/>
    </source>
</evidence>
<evidence type="ECO:0000256" key="3">
    <source>
        <dbReference type="ARBA" id="ARBA00022723"/>
    </source>
</evidence>
<dbReference type="GO" id="GO:0005634">
    <property type="term" value="C:nucleus"/>
    <property type="evidence" value="ECO:0007669"/>
    <property type="project" value="UniProtKB-SubCell"/>
</dbReference>
<proteinExistence type="predicted"/>
<protein>
    <submittedName>
        <fullName evidence="8">Ester hydrolase C11orf54 homolog</fullName>
    </submittedName>
</protein>
<reference evidence="8 9" key="1">
    <citation type="submission" date="2021-06" db="EMBL/GenBank/DDBJ databases">
        <title>Caerostris darwini draft genome.</title>
        <authorList>
            <person name="Kono N."/>
            <person name="Arakawa K."/>
        </authorList>
    </citation>
    <scope>NUCLEOTIDE SEQUENCE [LARGE SCALE GENOMIC DNA]</scope>
</reference>
<dbReference type="PANTHER" id="PTHR13204">
    <property type="entry name" value="PTD012 PROTEIN"/>
    <property type="match status" value="1"/>
</dbReference>
<evidence type="ECO:0000256" key="2">
    <source>
        <dbReference type="ARBA" id="ARBA00011245"/>
    </source>
</evidence>
<accession>A0AAV4U3X9</accession>
<evidence type="ECO:0000313" key="8">
    <source>
        <dbReference type="EMBL" id="GIY52464.1"/>
    </source>
</evidence>
<dbReference type="InterPro" id="IPR015021">
    <property type="entry name" value="C11orf54_DUF1907"/>
</dbReference>
<dbReference type="PANTHER" id="PTHR13204:SF1">
    <property type="entry name" value="ESTER HYDROLASE C11ORF54"/>
    <property type="match status" value="1"/>
</dbReference>
<keyword evidence="9" id="KW-1185">Reference proteome</keyword>
<evidence type="ECO:0000256" key="4">
    <source>
        <dbReference type="ARBA" id="ARBA00022801"/>
    </source>
</evidence>
<name>A0AAV4U3X9_9ARAC</name>
<comment type="caution">
    <text evidence="8">The sequence shown here is derived from an EMBL/GenBank/DDBJ whole genome shotgun (WGS) entry which is preliminary data.</text>
</comment>
<dbReference type="GO" id="GO:0008270">
    <property type="term" value="F:zinc ion binding"/>
    <property type="evidence" value="ECO:0007669"/>
    <property type="project" value="TreeGrafter"/>
</dbReference>
<organism evidence="8 9">
    <name type="scientific">Caerostris darwini</name>
    <dbReference type="NCBI Taxonomy" id="1538125"/>
    <lineage>
        <taxon>Eukaryota</taxon>
        <taxon>Metazoa</taxon>
        <taxon>Ecdysozoa</taxon>
        <taxon>Arthropoda</taxon>
        <taxon>Chelicerata</taxon>
        <taxon>Arachnida</taxon>
        <taxon>Araneae</taxon>
        <taxon>Araneomorphae</taxon>
        <taxon>Entelegynae</taxon>
        <taxon>Araneoidea</taxon>
        <taxon>Araneidae</taxon>
        <taxon>Caerostris</taxon>
    </lineage>
</organism>
<dbReference type="SMART" id="SM01168">
    <property type="entry name" value="DUF1907"/>
    <property type="match status" value="1"/>
</dbReference>
<evidence type="ECO:0000259" key="7">
    <source>
        <dbReference type="SMART" id="SM01168"/>
    </source>
</evidence>
<evidence type="ECO:0000256" key="6">
    <source>
        <dbReference type="ARBA" id="ARBA00023242"/>
    </source>
</evidence>
<comment type="subcellular location">
    <subcellularLocation>
        <location evidence="1">Nucleus</location>
    </subcellularLocation>
</comment>
<keyword evidence="4 8" id="KW-0378">Hydrolase</keyword>
<keyword evidence="5" id="KW-0862">Zinc</keyword>
<dbReference type="Pfam" id="PF08925">
    <property type="entry name" value="DUF1907"/>
    <property type="match status" value="1"/>
</dbReference>
<dbReference type="Proteomes" id="UP001054837">
    <property type="component" value="Unassembled WGS sequence"/>
</dbReference>
<evidence type="ECO:0000313" key="9">
    <source>
        <dbReference type="Proteomes" id="UP001054837"/>
    </source>
</evidence>
<dbReference type="GO" id="GO:0016788">
    <property type="term" value="F:hydrolase activity, acting on ester bonds"/>
    <property type="evidence" value="ECO:0007669"/>
    <property type="project" value="TreeGrafter"/>
</dbReference>
<dbReference type="AlphaFoldDB" id="A0AAV4U3X9"/>
<gene>
    <name evidence="8" type="primary">TEgg069a24.1</name>
    <name evidence="8" type="ORF">CDAR_181291</name>
</gene>
<evidence type="ECO:0000256" key="5">
    <source>
        <dbReference type="ARBA" id="ARBA00022833"/>
    </source>
</evidence>
<dbReference type="SUPFAM" id="SSF117856">
    <property type="entry name" value="AF0104/ALDC/Ptd012-like"/>
    <property type="match status" value="1"/>
</dbReference>
<sequence>MPDYSETPLKSTDDVNSWLKFFDMPSPLSCLSVFVSSDPGLNLRMEHTHCFSDHGVGGHYHEDTTAECVEYEGYFNIADTLFRIDRPSAVCDFGKD</sequence>
<comment type="subunit">
    <text evidence="2">Monomer.</text>
</comment>
<keyword evidence="6" id="KW-0539">Nucleus</keyword>